<reference evidence="2" key="1">
    <citation type="submission" date="2021-05" db="EMBL/GenBank/DDBJ databases">
        <authorList>
            <person name="Alioto T."/>
            <person name="Alioto T."/>
            <person name="Gomez Garrido J."/>
        </authorList>
    </citation>
    <scope>NUCLEOTIDE SEQUENCE</scope>
</reference>
<sequence length="109" mass="12727">MDISCTLNQNFKAYVKYITNVFLNSFTKIPSLLYLLFISSKYLVLNILISFVLRNSGHQYCHYALFCLHLYIYNEHKLSESGNNLYKSYGDVILSVVRFLLKQTIICLP</sequence>
<accession>A0A8D8PT87</accession>
<keyword evidence="1" id="KW-0472">Membrane</keyword>
<dbReference type="AlphaFoldDB" id="A0A8D8PT87"/>
<protein>
    <submittedName>
        <fullName evidence="2">Uncharacterized protein</fullName>
    </submittedName>
</protein>
<keyword evidence="1" id="KW-0812">Transmembrane</keyword>
<organism evidence="2">
    <name type="scientific">Cacopsylla melanoneura</name>
    <dbReference type="NCBI Taxonomy" id="428564"/>
    <lineage>
        <taxon>Eukaryota</taxon>
        <taxon>Metazoa</taxon>
        <taxon>Ecdysozoa</taxon>
        <taxon>Arthropoda</taxon>
        <taxon>Hexapoda</taxon>
        <taxon>Insecta</taxon>
        <taxon>Pterygota</taxon>
        <taxon>Neoptera</taxon>
        <taxon>Paraneoptera</taxon>
        <taxon>Hemiptera</taxon>
        <taxon>Sternorrhyncha</taxon>
        <taxon>Psylloidea</taxon>
        <taxon>Psyllidae</taxon>
        <taxon>Psyllinae</taxon>
        <taxon>Cacopsylla</taxon>
    </lineage>
</organism>
<feature type="transmembrane region" description="Helical" evidence="1">
    <location>
        <begin position="32"/>
        <end position="53"/>
    </location>
</feature>
<keyword evidence="1" id="KW-1133">Transmembrane helix</keyword>
<evidence type="ECO:0000256" key="1">
    <source>
        <dbReference type="SAM" id="Phobius"/>
    </source>
</evidence>
<dbReference type="EMBL" id="HBUF01027181">
    <property type="protein sequence ID" value="CAG6613311.1"/>
    <property type="molecule type" value="Transcribed_RNA"/>
</dbReference>
<evidence type="ECO:0000313" key="2">
    <source>
        <dbReference type="EMBL" id="CAG6613311.1"/>
    </source>
</evidence>
<proteinExistence type="predicted"/>
<name>A0A8D8PT87_9HEMI</name>